<accession>A0A0F9MVM3</accession>
<dbReference type="AlphaFoldDB" id="A0A0F9MVM3"/>
<evidence type="ECO:0000313" key="1">
    <source>
        <dbReference type="EMBL" id="KKN09794.1"/>
    </source>
</evidence>
<dbReference type="EMBL" id="LAZR01004306">
    <property type="protein sequence ID" value="KKN09794.1"/>
    <property type="molecule type" value="Genomic_DNA"/>
</dbReference>
<protein>
    <submittedName>
        <fullName evidence="1">Uncharacterized protein</fullName>
    </submittedName>
</protein>
<reference evidence="1" key="1">
    <citation type="journal article" date="2015" name="Nature">
        <title>Complex archaea that bridge the gap between prokaryotes and eukaryotes.</title>
        <authorList>
            <person name="Spang A."/>
            <person name="Saw J.H."/>
            <person name="Jorgensen S.L."/>
            <person name="Zaremba-Niedzwiedzka K."/>
            <person name="Martijn J."/>
            <person name="Lind A.E."/>
            <person name="van Eijk R."/>
            <person name="Schleper C."/>
            <person name="Guy L."/>
            <person name="Ettema T.J."/>
        </authorList>
    </citation>
    <scope>NUCLEOTIDE SEQUENCE</scope>
</reference>
<gene>
    <name evidence="1" type="ORF">LCGC14_1043020</name>
</gene>
<comment type="caution">
    <text evidence="1">The sequence shown here is derived from an EMBL/GenBank/DDBJ whole genome shotgun (WGS) entry which is preliminary data.</text>
</comment>
<proteinExistence type="predicted"/>
<sequence>MRHPGWMRFRVVLAEIWMRCRHPRTHDEYRVVSEWVGGQIWIEHPGGVDRYLRIVKRAEELARIAKGE</sequence>
<name>A0A0F9MVM3_9ZZZZ</name>
<organism evidence="1">
    <name type="scientific">marine sediment metagenome</name>
    <dbReference type="NCBI Taxonomy" id="412755"/>
    <lineage>
        <taxon>unclassified sequences</taxon>
        <taxon>metagenomes</taxon>
        <taxon>ecological metagenomes</taxon>
    </lineage>
</organism>